<dbReference type="Pfam" id="PF00083">
    <property type="entry name" value="Sugar_tr"/>
    <property type="match status" value="2"/>
</dbReference>
<evidence type="ECO:0000256" key="3">
    <source>
        <dbReference type="ARBA" id="ARBA00022475"/>
    </source>
</evidence>
<feature type="transmembrane region" description="Helical" evidence="8">
    <location>
        <begin position="164"/>
        <end position="184"/>
    </location>
</feature>
<dbReference type="EMBL" id="FOSN01000006">
    <property type="protein sequence ID" value="SFK32460.1"/>
    <property type="molecule type" value="Genomic_DNA"/>
</dbReference>
<evidence type="ECO:0000256" key="7">
    <source>
        <dbReference type="ARBA" id="ARBA00023136"/>
    </source>
</evidence>
<keyword evidence="2" id="KW-0813">Transport</keyword>
<evidence type="ECO:0000259" key="9">
    <source>
        <dbReference type="PROSITE" id="PS50850"/>
    </source>
</evidence>
<reference evidence="10 11" key="1">
    <citation type="submission" date="2016-10" db="EMBL/GenBank/DDBJ databases">
        <authorList>
            <person name="de Groot N.N."/>
        </authorList>
    </citation>
    <scope>NUCLEOTIDE SEQUENCE [LARGE SCALE GENOMIC DNA]</scope>
    <source>
        <strain evidence="10 11">NE2</strain>
    </source>
</reference>
<dbReference type="CDD" id="cd17367">
    <property type="entry name" value="MFS_KgtP"/>
    <property type="match status" value="1"/>
</dbReference>
<dbReference type="InterPro" id="IPR005828">
    <property type="entry name" value="MFS_sugar_transport-like"/>
</dbReference>
<accession>A0A1I3YL33</accession>
<dbReference type="PANTHER" id="PTHR43528">
    <property type="entry name" value="ALPHA-KETOGLUTARATE PERMEASE"/>
    <property type="match status" value="1"/>
</dbReference>
<dbReference type="SUPFAM" id="SSF103473">
    <property type="entry name" value="MFS general substrate transporter"/>
    <property type="match status" value="1"/>
</dbReference>
<evidence type="ECO:0000256" key="5">
    <source>
        <dbReference type="ARBA" id="ARBA00022847"/>
    </source>
</evidence>
<evidence type="ECO:0000256" key="6">
    <source>
        <dbReference type="ARBA" id="ARBA00022989"/>
    </source>
</evidence>
<dbReference type="PANTHER" id="PTHR43528:SF1">
    <property type="entry name" value="ALPHA-KETOGLUTARATE PERMEASE"/>
    <property type="match status" value="1"/>
</dbReference>
<evidence type="ECO:0000256" key="4">
    <source>
        <dbReference type="ARBA" id="ARBA00022692"/>
    </source>
</evidence>
<evidence type="ECO:0000256" key="1">
    <source>
        <dbReference type="ARBA" id="ARBA00004651"/>
    </source>
</evidence>
<evidence type="ECO:0000256" key="8">
    <source>
        <dbReference type="SAM" id="Phobius"/>
    </source>
</evidence>
<dbReference type="GO" id="GO:0015293">
    <property type="term" value="F:symporter activity"/>
    <property type="evidence" value="ECO:0007669"/>
    <property type="project" value="UniProtKB-KW"/>
</dbReference>
<feature type="transmembrane region" description="Helical" evidence="8">
    <location>
        <begin position="63"/>
        <end position="87"/>
    </location>
</feature>
<keyword evidence="3" id="KW-1003">Cell membrane</keyword>
<keyword evidence="7 8" id="KW-0472">Membrane</keyword>
<dbReference type="FunFam" id="1.20.1250.20:FF:000001">
    <property type="entry name" value="Dicarboxylate MFS transporter"/>
    <property type="match status" value="1"/>
</dbReference>
<evidence type="ECO:0000256" key="2">
    <source>
        <dbReference type="ARBA" id="ARBA00022448"/>
    </source>
</evidence>
<dbReference type="InterPro" id="IPR036259">
    <property type="entry name" value="MFS_trans_sf"/>
</dbReference>
<feature type="transmembrane region" description="Helical" evidence="8">
    <location>
        <begin position="314"/>
        <end position="336"/>
    </location>
</feature>
<feature type="transmembrane region" description="Helical" evidence="8">
    <location>
        <begin position="248"/>
        <end position="265"/>
    </location>
</feature>
<keyword evidence="6 8" id="KW-1133">Transmembrane helix</keyword>
<keyword evidence="5" id="KW-0769">Symport</keyword>
<sequence>MKTSAEQISDGYDPDDMSRRTKAILIGSAGNLIEWYDIYAYSAFSLYFAGAFFPSGDAVAQQLAAASLFAAAFLVRPLGGVLFGYFADRRGRRNALTASVLLMSFGSLLIAVTPAYASIGVAAPVILAIARLLQSLSQGGEYGSGATYLSEVAHPDRRGFYSGVWYTTLIGGQLCAVLVLLILQKLLLTPEQLKAWGWRIPFLIGALLSIAAYYLRRDMPESQLFLEAQKRARSESVWRILGRNWRSALLVVGLTIGGTSAFYTYTTYMQKFLRLSVGLSDDETTLITSGSLLFAVILQPLYGALSDRIGRKPLLIGFGIFGVLGTYPLLTALQATKSPLTAFLLICAAWAIVSGYTSIAAIIKAELFPTAIRAIGVGAPYALTVALFGGSVDYVALAFKNSGVESGFYWYATACIFVSLICYVFMRDTKAHSRMEQAL</sequence>
<dbReference type="Proteomes" id="UP000198755">
    <property type="component" value="Unassembled WGS sequence"/>
</dbReference>
<organism evidence="10 11">
    <name type="scientific">Methylocapsa palsarum</name>
    <dbReference type="NCBI Taxonomy" id="1612308"/>
    <lineage>
        <taxon>Bacteria</taxon>
        <taxon>Pseudomonadati</taxon>
        <taxon>Pseudomonadota</taxon>
        <taxon>Alphaproteobacteria</taxon>
        <taxon>Hyphomicrobiales</taxon>
        <taxon>Beijerinckiaceae</taxon>
        <taxon>Methylocapsa</taxon>
    </lineage>
</organism>
<dbReference type="FunFam" id="1.20.1250.20:FF:000300">
    <property type="entry name" value="Dicarboxylate MFS transporter"/>
    <property type="match status" value="1"/>
</dbReference>
<keyword evidence="11" id="KW-1185">Reference proteome</keyword>
<dbReference type="InterPro" id="IPR051084">
    <property type="entry name" value="H+-coupled_symporters"/>
</dbReference>
<evidence type="ECO:0000313" key="10">
    <source>
        <dbReference type="EMBL" id="SFK32460.1"/>
    </source>
</evidence>
<dbReference type="InterPro" id="IPR020846">
    <property type="entry name" value="MFS_dom"/>
</dbReference>
<evidence type="ECO:0000313" key="11">
    <source>
        <dbReference type="Proteomes" id="UP000198755"/>
    </source>
</evidence>
<feature type="transmembrane region" description="Helical" evidence="8">
    <location>
        <begin position="107"/>
        <end position="130"/>
    </location>
</feature>
<dbReference type="GO" id="GO:0005886">
    <property type="term" value="C:plasma membrane"/>
    <property type="evidence" value="ECO:0007669"/>
    <property type="project" value="UniProtKB-SubCell"/>
</dbReference>
<feature type="transmembrane region" description="Helical" evidence="8">
    <location>
        <begin position="342"/>
        <end position="363"/>
    </location>
</feature>
<dbReference type="Gene3D" id="1.20.1250.20">
    <property type="entry name" value="MFS general substrate transporter like domains"/>
    <property type="match status" value="1"/>
</dbReference>
<feature type="transmembrane region" description="Helical" evidence="8">
    <location>
        <begin position="38"/>
        <end position="56"/>
    </location>
</feature>
<feature type="transmembrane region" description="Helical" evidence="8">
    <location>
        <begin position="285"/>
        <end position="302"/>
    </location>
</feature>
<dbReference type="AlphaFoldDB" id="A0A1I3YL33"/>
<name>A0A1I3YL33_9HYPH</name>
<feature type="transmembrane region" description="Helical" evidence="8">
    <location>
        <begin position="196"/>
        <end position="215"/>
    </location>
</feature>
<comment type="subcellular location">
    <subcellularLocation>
        <location evidence="1">Cell membrane</location>
        <topology evidence="1">Multi-pass membrane protein</topology>
    </subcellularLocation>
</comment>
<feature type="transmembrane region" description="Helical" evidence="8">
    <location>
        <begin position="408"/>
        <end position="426"/>
    </location>
</feature>
<gene>
    <name evidence="10" type="ORF">SAMN05444581_10617</name>
</gene>
<feature type="transmembrane region" description="Helical" evidence="8">
    <location>
        <begin position="375"/>
        <end position="396"/>
    </location>
</feature>
<protein>
    <submittedName>
        <fullName evidence="10">MFS transporter, MHS family, alpha-ketoglutarate permease</fullName>
    </submittedName>
</protein>
<proteinExistence type="predicted"/>
<dbReference type="PROSITE" id="PS50850">
    <property type="entry name" value="MFS"/>
    <property type="match status" value="1"/>
</dbReference>
<feature type="domain" description="Major facilitator superfamily (MFS) profile" evidence="9">
    <location>
        <begin position="23"/>
        <end position="430"/>
    </location>
</feature>
<keyword evidence="4 8" id="KW-0812">Transmembrane</keyword>
<dbReference type="RefSeq" id="WP_244532208.1">
    <property type="nucleotide sequence ID" value="NZ_FOSN01000006.1"/>
</dbReference>
<dbReference type="STRING" id="1612308.SAMN05444581_10617"/>